<evidence type="ECO:0000256" key="2">
    <source>
        <dbReference type="SAM" id="MobiDB-lite"/>
    </source>
</evidence>
<feature type="region of interest" description="Disordered" evidence="2">
    <location>
        <begin position="410"/>
        <end position="438"/>
    </location>
</feature>
<evidence type="ECO:0000313" key="4">
    <source>
        <dbReference type="Proteomes" id="UP000288859"/>
    </source>
</evidence>
<dbReference type="VEuPathDB" id="FungiDB:PV10_00969"/>
<dbReference type="EMBL" id="NAJM01000042">
    <property type="protein sequence ID" value="RVX67966.1"/>
    <property type="molecule type" value="Genomic_DNA"/>
</dbReference>
<comment type="caution">
    <text evidence="3">The sequence shown here is derived from an EMBL/GenBank/DDBJ whole genome shotgun (WGS) entry which is preliminary data.</text>
</comment>
<dbReference type="OrthoDB" id="747253at2759"/>
<feature type="compositionally biased region" description="Basic and acidic residues" evidence="2">
    <location>
        <begin position="528"/>
        <end position="544"/>
    </location>
</feature>
<accession>A0A438MW29</accession>
<dbReference type="InterPro" id="IPR011990">
    <property type="entry name" value="TPR-like_helical_dom_sf"/>
</dbReference>
<sequence length="566" mass="65264">MNIHRWFAVGTEAIEQYPGYPSGPDAGGPRPELSYRRNWVEDAEEKDHVHYNTFRNEISTQRPYSKEWAMNILPLFEVDPPLDARVPVTPEDLEEELLTPFQRRHRVPGERRHPKFDFKRIFPIEMRRAISMRDRKSGPSEQPIRGPPPRRERPNYLLEYELRVRAHLEPHPLTTSNILTILIEERMVKPNERHYDAMILSCCRAETSSADDVRLILEEMRREGFELSPTVWAAVLKVMTVHPDGFLRNEASSVLLQQSNDIPIDLGQILVTALIREQQLELAWLEIQNMTRRDMQVQMWVWVLWIHALCERNDLDTVLQSFYILRDNFQHIPQPTLLAVLQRAAGSRLLELTKLIWHTYVEPMHIKPDVGICVDALKTADHHNDLNLGESAFFVLRCTVEASTVDSMVETINSPGSADGDDRNASRPTKLGETVTPSPDVLPPFSTAWDHDTAQKTLATAQTTLGRIRTRHGISTLSHEQEVRNRRGNLYAMFRLPEHEYAMMDPIVGLSNGWGWWLPKSKVTGRLRRLDDRPRRRRGLKDSAADGQEPPDDENPADDEDLPDED</sequence>
<gene>
    <name evidence="3" type="ORF">B0A52_08376</name>
</gene>
<dbReference type="Proteomes" id="UP000288859">
    <property type="component" value="Unassembled WGS sequence"/>
</dbReference>
<dbReference type="InterPro" id="IPR002885">
    <property type="entry name" value="PPR_rpt"/>
</dbReference>
<name>A0A438MW29_EXOME</name>
<dbReference type="Gene3D" id="1.25.40.10">
    <property type="entry name" value="Tetratricopeptide repeat domain"/>
    <property type="match status" value="1"/>
</dbReference>
<protein>
    <recommendedName>
        <fullName evidence="5">Pentatricopeptide repeat domain-containing protein</fullName>
    </recommendedName>
</protein>
<dbReference type="AlphaFoldDB" id="A0A438MW29"/>
<organism evidence="3 4">
    <name type="scientific">Exophiala mesophila</name>
    <name type="common">Black yeast-like fungus</name>
    <dbReference type="NCBI Taxonomy" id="212818"/>
    <lineage>
        <taxon>Eukaryota</taxon>
        <taxon>Fungi</taxon>
        <taxon>Dikarya</taxon>
        <taxon>Ascomycota</taxon>
        <taxon>Pezizomycotina</taxon>
        <taxon>Eurotiomycetes</taxon>
        <taxon>Chaetothyriomycetidae</taxon>
        <taxon>Chaetothyriales</taxon>
        <taxon>Herpotrichiellaceae</taxon>
        <taxon>Exophiala</taxon>
    </lineage>
</organism>
<feature type="region of interest" description="Disordered" evidence="2">
    <location>
        <begin position="528"/>
        <end position="566"/>
    </location>
</feature>
<feature type="compositionally biased region" description="Acidic residues" evidence="2">
    <location>
        <begin position="549"/>
        <end position="566"/>
    </location>
</feature>
<feature type="repeat" description="PPR" evidence="1">
    <location>
        <begin position="191"/>
        <end position="227"/>
    </location>
</feature>
<dbReference type="PROSITE" id="PS51375">
    <property type="entry name" value="PPR"/>
    <property type="match status" value="1"/>
</dbReference>
<evidence type="ECO:0000313" key="3">
    <source>
        <dbReference type="EMBL" id="RVX67966.1"/>
    </source>
</evidence>
<proteinExistence type="predicted"/>
<feature type="region of interest" description="Disordered" evidence="2">
    <location>
        <begin position="131"/>
        <end position="152"/>
    </location>
</feature>
<evidence type="ECO:0000256" key="1">
    <source>
        <dbReference type="PROSITE-ProRule" id="PRU00708"/>
    </source>
</evidence>
<evidence type="ECO:0008006" key="5">
    <source>
        <dbReference type="Google" id="ProtNLM"/>
    </source>
</evidence>
<reference evidence="3 4" key="1">
    <citation type="submission" date="2017-03" db="EMBL/GenBank/DDBJ databases">
        <title>Genomes of endolithic fungi from Antarctica.</title>
        <authorList>
            <person name="Coleine C."/>
            <person name="Masonjones S."/>
            <person name="Stajich J.E."/>
        </authorList>
    </citation>
    <scope>NUCLEOTIDE SEQUENCE [LARGE SCALE GENOMIC DNA]</scope>
    <source>
        <strain evidence="3 4">CCFEE 6314</strain>
    </source>
</reference>